<proteinExistence type="predicted"/>
<keyword evidence="2" id="KW-1185">Reference proteome</keyword>
<name>A0ABM8UIP7_9BACT</name>
<evidence type="ECO:0000313" key="1">
    <source>
        <dbReference type="EMBL" id="CAG5067352.1"/>
    </source>
</evidence>
<dbReference type="EMBL" id="CAJRAU010000001">
    <property type="protein sequence ID" value="CAG5067352.1"/>
    <property type="molecule type" value="Genomic_DNA"/>
</dbReference>
<accession>A0ABM8UIP7</accession>
<gene>
    <name evidence="1" type="ORF">DYBT9623_00072</name>
</gene>
<comment type="caution">
    <text evidence="1">The sequence shown here is derived from an EMBL/GenBank/DDBJ whole genome shotgun (WGS) entry which is preliminary data.</text>
</comment>
<dbReference type="RefSeq" id="WP_215231537.1">
    <property type="nucleotide sequence ID" value="NZ_CAJRAU010000001.1"/>
</dbReference>
<organism evidence="1 2">
    <name type="scientific">Dyadobacter linearis</name>
    <dbReference type="NCBI Taxonomy" id="2823330"/>
    <lineage>
        <taxon>Bacteria</taxon>
        <taxon>Pseudomonadati</taxon>
        <taxon>Bacteroidota</taxon>
        <taxon>Cytophagia</taxon>
        <taxon>Cytophagales</taxon>
        <taxon>Spirosomataceae</taxon>
        <taxon>Dyadobacter</taxon>
    </lineage>
</organism>
<dbReference type="Proteomes" id="UP000679725">
    <property type="component" value="Unassembled WGS sequence"/>
</dbReference>
<reference evidence="1 2" key="1">
    <citation type="submission" date="2021-04" db="EMBL/GenBank/DDBJ databases">
        <authorList>
            <person name="Rodrigo-Torres L."/>
            <person name="Arahal R. D."/>
            <person name="Lucena T."/>
        </authorList>
    </citation>
    <scope>NUCLEOTIDE SEQUENCE [LARGE SCALE GENOMIC DNA]</scope>
    <source>
        <strain evidence="1 2">CECT 9623</strain>
    </source>
</reference>
<evidence type="ECO:0000313" key="2">
    <source>
        <dbReference type="Proteomes" id="UP000679725"/>
    </source>
</evidence>
<protein>
    <submittedName>
        <fullName evidence="1">Uncharacterized protein</fullName>
    </submittedName>
</protein>
<sequence length="106" mass="12365">MHQNAYYRQEYINLLRTHAHEISTRSASLHEQRKALKVLQNQEINAASSGLGMLKRIFLKMKHIREMRALNDSMEASLSALRSAQQEEIYNLKMSWQLRHSLNEAG</sequence>